<keyword evidence="1" id="KW-0812">Transmembrane</keyword>
<feature type="transmembrane region" description="Helical" evidence="1">
    <location>
        <begin position="39"/>
        <end position="61"/>
    </location>
</feature>
<evidence type="ECO:0000313" key="2">
    <source>
        <dbReference type="EMBL" id="TEB37521.1"/>
    </source>
</evidence>
<dbReference type="Proteomes" id="UP000298030">
    <property type="component" value="Unassembled WGS sequence"/>
</dbReference>
<dbReference type="AlphaFoldDB" id="A0A4Y7TU65"/>
<keyword evidence="1" id="KW-1133">Transmembrane helix</keyword>
<sequence>MSPLLHRSRALLVSRGLRLDSRRPSRLFSTAIFGGRRPLLSLFLSGLAIGMGLTIPIAGFYHVSGMRNAVDAVQVILSEINQARQQTKNPKSKPSDALIYLRKAAKDYVQLVPLAPYIVDKAFDSVEATIDAHQEEAAVIIERLGHKMSKIIEHHKNMTVPAAWEMLEVVKEETGRLHEVAVRVVKESPVASSASESVQRVAVEGVEKAKELGAGAYAFIWGQIDQRVQRPQTNPETEPKTVDKADQKEPGHLYAAVCTIAFDSTSGPPKRLRSVCIGDTGKHVHPVLLPHTRWRAWALALVGVIARLPRAQGYKPELGPSMERKEKVG</sequence>
<keyword evidence="3" id="KW-1185">Reference proteome</keyword>
<dbReference type="EMBL" id="QPFP01000004">
    <property type="protein sequence ID" value="TEB37521.1"/>
    <property type="molecule type" value="Genomic_DNA"/>
</dbReference>
<keyword evidence="1" id="KW-0472">Membrane</keyword>
<gene>
    <name evidence="2" type="ORF">FA13DRAFT_914546</name>
</gene>
<evidence type="ECO:0000313" key="3">
    <source>
        <dbReference type="Proteomes" id="UP000298030"/>
    </source>
</evidence>
<evidence type="ECO:0000256" key="1">
    <source>
        <dbReference type="SAM" id="Phobius"/>
    </source>
</evidence>
<comment type="caution">
    <text evidence="2">The sequence shown here is derived from an EMBL/GenBank/DDBJ whole genome shotgun (WGS) entry which is preliminary data.</text>
</comment>
<dbReference type="OrthoDB" id="3060772at2759"/>
<reference evidence="2 3" key="1">
    <citation type="journal article" date="2019" name="Nat. Ecol. Evol.">
        <title>Megaphylogeny resolves global patterns of mushroom evolution.</title>
        <authorList>
            <person name="Varga T."/>
            <person name="Krizsan K."/>
            <person name="Foldi C."/>
            <person name="Dima B."/>
            <person name="Sanchez-Garcia M."/>
            <person name="Sanchez-Ramirez S."/>
            <person name="Szollosi G.J."/>
            <person name="Szarkandi J.G."/>
            <person name="Papp V."/>
            <person name="Albert L."/>
            <person name="Andreopoulos W."/>
            <person name="Angelini C."/>
            <person name="Antonin V."/>
            <person name="Barry K.W."/>
            <person name="Bougher N.L."/>
            <person name="Buchanan P."/>
            <person name="Buyck B."/>
            <person name="Bense V."/>
            <person name="Catcheside P."/>
            <person name="Chovatia M."/>
            <person name="Cooper J."/>
            <person name="Damon W."/>
            <person name="Desjardin D."/>
            <person name="Finy P."/>
            <person name="Geml J."/>
            <person name="Haridas S."/>
            <person name="Hughes K."/>
            <person name="Justo A."/>
            <person name="Karasinski D."/>
            <person name="Kautmanova I."/>
            <person name="Kiss B."/>
            <person name="Kocsube S."/>
            <person name="Kotiranta H."/>
            <person name="LaButti K.M."/>
            <person name="Lechner B.E."/>
            <person name="Liimatainen K."/>
            <person name="Lipzen A."/>
            <person name="Lukacs Z."/>
            <person name="Mihaltcheva S."/>
            <person name="Morgado L.N."/>
            <person name="Niskanen T."/>
            <person name="Noordeloos M.E."/>
            <person name="Ohm R.A."/>
            <person name="Ortiz-Santana B."/>
            <person name="Ovrebo C."/>
            <person name="Racz N."/>
            <person name="Riley R."/>
            <person name="Savchenko A."/>
            <person name="Shiryaev A."/>
            <person name="Soop K."/>
            <person name="Spirin V."/>
            <person name="Szebenyi C."/>
            <person name="Tomsovsky M."/>
            <person name="Tulloss R.E."/>
            <person name="Uehling J."/>
            <person name="Grigoriev I.V."/>
            <person name="Vagvolgyi C."/>
            <person name="Papp T."/>
            <person name="Martin F.M."/>
            <person name="Miettinen O."/>
            <person name="Hibbett D.S."/>
            <person name="Nagy L.G."/>
        </authorList>
    </citation>
    <scope>NUCLEOTIDE SEQUENCE [LARGE SCALE GENOMIC DNA]</scope>
    <source>
        <strain evidence="2 3">FP101781</strain>
    </source>
</reference>
<dbReference type="STRING" id="71717.A0A4Y7TU65"/>
<name>A0A4Y7TU65_COPMI</name>
<accession>A0A4Y7TU65</accession>
<proteinExistence type="predicted"/>
<protein>
    <submittedName>
        <fullName evidence="2">Uncharacterized protein</fullName>
    </submittedName>
</protein>
<organism evidence="2 3">
    <name type="scientific">Coprinellus micaceus</name>
    <name type="common">Glistening ink-cap mushroom</name>
    <name type="synonym">Coprinus micaceus</name>
    <dbReference type="NCBI Taxonomy" id="71717"/>
    <lineage>
        <taxon>Eukaryota</taxon>
        <taxon>Fungi</taxon>
        <taxon>Dikarya</taxon>
        <taxon>Basidiomycota</taxon>
        <taxon>Agaricomycotina</taxon>
        <taxon>Agaricomycetes</taxon>
        <taxon>Agaricomycetidae</taxon>
        <taxon>Agaricales</taxon>
        <taxon>Agaricineae</taxon>
        <taxon>Psathyrellaceae</taxon>
        <taxon>Coprinellus</taxon>
    </lineage>
</organism>